<evidence type="ECO:0000313" key="2">
    <source>
        <dbReference type="Proteomes" id="UP001143910"/>
    </source>
</evidence>
<reference evidence="1" key="1">
    <citation type="submission" date="2022-08" db="EMBL/GenBank/DDBJ databases">
        <title>Genome Sequence of Lecanicillium fungicola.</title>
        <authorList>
            <person name="Buettner E."/>
        </authorList>
    </citation>
    <scope>NUCLEOTIDE SEQUENCE</scope>
    <source>
        <strain evidence="1">Babe33</strain>
    </source>
</reference>
<organism evidence="1 2">
    <name type="scientific">Zarea fungicola</name>
    <dbReference type="NCBI Taxonomy" id="93591"/>
    <lineage>
        <taxon>Eukaryota</taxon>
        <taxon>Fungi</taxon>
        <taxon>Dikarya</taxon>
        <taxon>Ascomycota</taxon>
        <taxon>Pezizomycotina</taxon>
        <taxon>Sordariomycetes</taxon>
        <taxon>Hypocreomycetidae</taxon>
        <taxon>Hypocreales</taxon>
        <taxon>Cordycipitaceae</taxon>
        <taxon>Zarea</taxon>
    </lineage>
</organism>
<protein>
    <submittedName>
        <fullName evidence="1">Uncharacterized protein</fullName>
    </submittedName>
</protein>
<dbReference type="Proteomes" id="UP001143910">
    <property type="component" value="Unassembled WGS sequence"/>
</dbReference>
<dbReference type="EMBL" id="JANJQO010000360">
    <property type="protein sequence ID" value="KAJ2978598.1"/>
    <property type="molecule type" value="Genomic_DNA"/>
</dbReference>
<gene>
    <name evidence="1" type="ORF">NQ176_g3728</name>
</gene>
<proteinExistence type="predicted"/>
<accession>A0ACC1NHR3</accession>
<comment type="caution">
    <text evidence="1">The sequence shown here is derived from an EMBL/GenBank/DDBJ whole genome shotgun (WGS) entry which is preliminary data.</text>
</comment>
<name>A0ACC1NHR3_9HYPO</name>
<evidence type="ECO:0000313" key="1">
    <source>
        <dbReference type="EMBL" id="KAJ2978598.1"/>
    </source>
</evidence>
<sequence length="165" mass="17678">MHFSKTIFGLAVSAAAVSAGSLTLWTLDDIERTVYFTPSPGSPEIAPVTVNNKENTTVTLPDTYHGNFYAVQQGQENKPGMLGELAFGGFGGMTFFDVSAIVDPTDINNVKQMWPIGETGPMSGCESFNCDNAYWHPDDIQTKATHSVDIMTTLGTGATGLTFTL</sequence>
<keyword evidence="2" id="KW-1185">Reference proteome</keyword>